<feature type="region of interest" description="Disordered" evidence="6">
    <location>
        <begin position="1"/>
        <end position="80"/>
    </location>
</feature>
<protein>
    <submittedName>
        <fullName evidence="8">Uncharacterized protein</fullName>
    </submittedName>
</protein>
<feature type="transmembrane region" description="Helical" evidence="7">
    <location>
        <begin position="352"/>
        <end position="378"/>
    </location>
</feature>
<dbReference type="Proteomes" id="UP000241890">
    <property type="component" value="Unassembled WGS sequence"/>
</dbReference>
<feature type="region of interest" description="Disordered" evidence="6">
    <location>
        <begin position="427"/>
        <end position="488"/>
    </location>
</feature>
<dbReference type="GO" id="GO:0008083">
    <property type="term" value="F:growth factor activity"/>
    <property type="evidence" value="ECO:0007669"/>
    <property type="project" value="UniProtKB-KW"/>
</dbReference>
<proteinExistence type="inferred from homology"/>
<feature type="compositionally biased region" description="Polar residues" evidence="6">
    <location>
        <begin position="1"/>
        <end position="10"/>
    </location>
</feature>
<evidence type="ECO:0000256" key="4">
    <source>
        <dbReference type="ARBA" id="ARBA00023030"/>
    </source>
</evidence>
<comment type="subcellular location">
    <subcellularLocation>
        <location evidence="1">Secreted</location>
    </subcellularLocation>
</comment>
<feature type="compositionally biased region" description="Acidic residues" evidence="6">
    <location>
        <begin position="58"/>
        <end position="72"/>
    </location>
</feature>
<comment type="caution">
    <text evidence="8">The sequence shown here is derived from an EMBL/GenBank/DDBJ whole genome shotgun (WGS) entry which is preliminary data.</text>
</comment>
<dbReference type="AlphaFoldDB" id="A0A2R5GJM7"/>
<organism evidence="8 9">
    <name type="scientific">Hondaea fermentalgiana</name>
    <dbReference type="NCBI Taxonomy" id="2315210"/>
    <lineage>
        <taxon>Eukaryota</taxon>
        <taxon>Sar</taxon>
        <taxon>Stramenopiles</taxon>
        <taxon>Bigyra</taxon>
        <taxon>Labyrinthulomycetes</taxon>
        <taxon>Thraustochytrida</taxon>
        <taxon>Thraustochytriidae</taxon>
        <taxon>Hondaea</taxon>
    </lineage>
</organism>
<dbReference type="InParanoid" id="A0A2R5GJM7"/>
<feature type="transmembrane region" description="Helical" evidence="7">
    <location>
        <begin position="640"/>
        <end position="657"/>
    </location>
</feature>
<keyword evidence="7" id="KW-1133">Transmembrane helix</keyword>
<comment type="similarity">
    <text evidence="2">Belongs to the IL-6 superfamily.</text>
</comment>
<keyword evidence="7" id="KW-0812">Transmembrane</keyword>
<gene>
    <name evidence="8" type="ORF">FCC1311_073172</name>
</gene>
<evidence type="ECO:0000256" key="7">
    <source>
        <dbReference type="SAM" id="Phobius"/>
    </source>
</evidence>
<evidence type="ECO:0000313" key="8">
    <source>
        <dbReference type="EMBL" id="GBG31096.1"/>
    </source>
</evidence>
<dbReference type="EMBL" id="BEYU01000090">
    <property type="protein sequence ID" value="GBG31096.1"/>
    <property type="molecule type" value="Genomic_DNA"/>
</dbReference>
<keyword evidence="3" id="KW-0964">Secreted</keyword>
<evidence type="ECO:0000256" key="1">
    <source>
        <dbReference type="ARBA" id="ARBA00004613"/>
    </source>
</evidence>
<name>A0A2R5GJM7_9STRA</name>
<sequence>MEKLSNTSQSTDDESPENNKPAEKHDAKAESEEPVKSVHGDADDSKVVAADSQHVLESADEEDTEVDSDDSGDNAGFPVAKTQRRKRIGCLEVGVLDSKQIAKDGSRHFVDGELSRALGYSLALGATSYRSPRLDAIVRERAALRKEDNLKRLTSFPAAQQRISETPVWAPGEKYVFDVLDLAGDLEMVLYKTSGSMSLMNRRVLGQINIPVIDLLEGCEGWFEIFPRSKRFKKRRVRPAVPVIDKSGLDFPRMSLGYVKIRVRTQLCIKESSLWKLYIAQLHPLELKDSFRATYRSVKIKDSLESFTEIRRNAIRINIVRAYLYTHLVHGPCTLLDLVCSWDSPLLTLSSWLFAFLLIFVIPIWMYPLAMAISLILASRAYLEGQHLTMNWATVPRPAKKDLLQEEEEVDNEEIVTEFAGDNLKDAVHNNAAGDPAESDIAPDDIPNGSTSGSSHAAAVPHVSTTDDALPHANETGNSLEVDEETDVEDDDFAVQGESAAQPSSSVRELPSGHRFDRPEDGVFVRDDFAEDFFVWNHQISDPKRGLNLIERSTLAWRELRWVQELTCDIAEAGEKLSLTLSRANPYASTAVDILVICAGAIFSLVFYLRSYFPVIAQSALFGAYVLATSPPAIRSTIMMVKVFGVVLAVLVLSTNASDNVTIGDNSTEIALPTEVRPGVFSYFPEDVEEVDPDADRRLWAIDSVDDGRGLLNNINSVKAKIEDKCDLVLWGKHLNHAQYIIAATMFVFGPAGPFIYLGKTIGKDLSKLGAKALKELILRGKKYSYDVGDLTGGIAVYEHWSYTCKFCWSGGWNCDKCGTKKWTGLDTYQPYLCFNYK</sequence>
<evidence type="ECO:0000256" key="6">
    <source>
        <dbReference type="SAM" id="MobiDB-lite"/>
    </source>
</evidence>
<dbReference type="PROSITE" id="PS00254">
    <property type="entry name" value="INTERLEUKIN_6"/>
    <property type="match status" value="1"/>
</dbReference>
<feature type="transmembrane region" description="Helical" evidence="7">
    <location>
        <begin position="586"/>
        <end position="606"/>
    </location>
</feature>
<keyword evidence="7" id="KW-0472">Membrane</keyword>
<dbReference type="GO" id="GO:0005576">
    <property type="term" value="C:extracellular region"/>
    <property type="evidence" value="ECO:0007669"/>
    <property type="project" value="UniProtKB-SubCell"/>
</dbReference>
<evidence type="ECO:0000313" key="9">
    <source>
        <dbReference type="Proteomes" id="UP000241890"/>
    </source>
</evidence>
<evidence type="ECO:0000256" key="5">
    <source>
        <dbReference type="ARBA" id="ARBA00023157"/>
    </source>
</evidence>
<keyword evidence="4" id="KW-0339">Growth factor</keyword>
<dbReference type="InterPro" id="IPR030473">
    <property type="entry name" value="IL6/GCSF/MGF_CS"/>
</dbReference>
<evidence type="ECO:0000256" key="2">
    <source>
        <dbReference type="ARBA" id="ARBA00007432"/>
    </source>
</evidence>
<feature type="compositionally biased region" description="Basic and acidic residues" evidence="6">
    <location>
        <begin position="20"/>
        <end position="46"/>
    </location>
</feature>
<keyword evidence="9" id="KW-1185">Reference proteome</keyword>
<keyword evidence="5" id="KW-1015">Disulfide bond</keyword>
<feature type="transmembrane region" description="Helical" evidence="7">
    <location>
        <begin position="738"/>
        <end position="758"/>
    </location>
</feature>
<reference evidence="8 9" key="1">
    <citation type="submission" date="2017-12" db="EMBL/GenBank/DDBJ databases">
        <title>Sequencing, de novo assembly and annotation of complete genome of a new Thraustochytrid species, strain FCC1311.</title>
        <authorList>
            <person name="Sedici K."/>
            <person name="Godart F."/>
            <person name="Aiese Cigliano R."/>
            <person name="Sanseverino W."/>
            <person name="Barakat M."/>
            <person name="Ortet P."/>
            <person name="Marechal E."/>
            <person name="Cagnac O."/>
            <person name="Amato A."/>
        </authorList>
    </citation>
    <scope>NUCLEOTIDE SEQUENCE [LARGE SCALE GENOMIC DNA]</scope>
</reference>
<evidence type="ECO:0000256" key="3">
    <source>
        <dbReference type="ARBA" id="ARBA00022525"/>
    </source>
</evidence>
<accession>A0A2R5GJM7</accession>